<protein>
    <submittedName>
        <fullName evidence="2">Uncharacterized protein</fullName>
    </submittedName>
</protein>
<organism evidence="2 3">
    <name type="scientific">Halteria grandinella</name>
    <dbReference type="NCBI Taxonomy" id="5974"/>
    <lineage>
        <taxon>Eukaryota</taxon>
        <taxon>Sar</taxon>
        <taxon>Alveolata</taxon>
        <taxon>Ciliophora</taxon>
        <taxon>Intramacronucleata</taxon>
        <taxon>Spirotrichea</taxon>
        <taxon>Stichotrichia</taxon>
        <taxon>Sporadotrichida</taxon>
        <taxon>Halteriidae</taxon>
        <taxon>Halteria</taxon>
    </lineage>
</organism>
<feature type="compositionally biased region" description="Basic and acidic residues" evidence="1">
    <location>
        <begin position="415"/>
        <end position="464"/>
    </location>
</feature>
<feature type="compositionally biased region" description="Basic and acidic residues" evidence="1">
    <location>
        <begin position="382"/>
        <end position="395"/>
    </location>
</feature>
<feature type="region of interest" description="Disordered" evidence="1">
    <location>
        <begin position="235"/>
        <end position="670"/>
    </location>
</feature>
<evidence type="ECO:0000256" key="1">
    <source>
        <dbReference type="SAM" id="MobiDB-lite"/>
    </source>
</evidence>
<feature type="compositionally biased region" description="Basic and acidic residues" evidence="1">
    <location>
        <begin position="535"/>
        <end position="547"/>
    </location>
</feature>
<proteinExistence type="predicted"/>
<name>A0A8J8P758_HALGN</name>
<reference evidence="2" key="1">
    <citation type="submission" date="2019-06" db="EMBL/GenBank/DDBJ databases">
        <authorList>
            <person name="Zheng W."/>
        </authorList>
    </citation>
    <scope>NUCLEOTIDE SEQUENCE</scope>
    <source>
        <strain evidence="2">QDHG01</strain>
    </source>
</reference>
<dbReference type="Proteomes" id="UP000785679">
    <property type="component" value="Unassembled WGS sequence"/>
</dbReference>
<dbReference type="AlphaFoldDB" id="A0A8J8P758"/>
<keyword evidence="3" id="KW-1185">Reference proteome</keyword>
<feature type="compositionally biased region" description="Polar residues" evidence="1">
    <location>
        <begin position="899"/>
        <end position="909"/>
    </location>
</feature>
<feature type="compositionally biased region" description="Basic and acidic residues" evidence="1">
    <location>
        <begin position="519"/>
        <end position="528"/>
    </location>
</feature>
<dbReference type="EMBL" id="RRYP01000852">
    <property type="protein sequence ID" value="TNV86756.1"/>
    <property type="molecule type" value="Genomic_DNA"/>
</dbReference>
<accession>A0A8J8P758</accession>
<sequence>MMWNVGQSNTLINTNSLHRMYNQTQLHHNQIQGNSQIPGGYSQNPMLPFVPSPNRLTLSNGVKTQGSESQMSLDQYQPQLSVLQQQQLAAGAPPISPDHTKVNQHGNMLIQEASTPTQVPTLQVINSSPSNAHNQSHQISKRLHASLSVNPANHFHFGLGQQKTIKQQNLLNVVTSPHVVKSSAFNQSDYTMMNTIKLAEEKIEQLEHSSSLTKDPEVVGMLEEIRSMIREVYLEGQSPSRRKGKESSPNNGGSNVTTSKETSQRGSNRSANRKHRQTKESSETGIDDDEVTMKPPKRPPPPIASKVTSNPAIKKNKLQEKAEALKIASTKNEETKVEALTQVKEQPKEEKVSKKKVQSKVTVDYESKSQNSNKKATSAEPKLVEVKKIESKVQSREMTPSSPEKKTRKSQIGKQSEKKMHSDEKKRVSHKDQVRKSRIAESSEKRKSDNSQIRDDSKKNDGSRTPKPTHGPRKTDSKTPSPSPSKKEPPKTPTVASREKHLANDGSKTPKPIPSKKIRQSESKDPKKSIAVGDPEWRRKSRIDITIDPKFQGGTPTLRRSNGLPRFKASMLEGVNEKENSDTGSSGSSSKGSKEHLGKDLPIFGGSKRNSNRSDKKSRGSSTRKNLHKISAQSSPFSGAELHEGNSSSHASPIDPARTKKQKERMSQQQKLETVFGINQNQLIKSEVVKPTEFLKSAINTTNRDKIGSQATTAVGTDHTHVQRTNRDLIEIKTPGRGANFKVPTQEQFGAVPQNPHARLQALHPTYKEKKKAHRNVAVENFLGKFGKKTEKLSSNFYQKLAPEIVRPLIKDHLEMATVNINAPDAPDGRKRFLDYFDAEPLVKQHRENVSSMAVQDEEGVTTTQRRMVPLEKEEDGLSKSYLANNGHKTPKVQGGNSGRKTSSFNPFL</sequence>
<evidence type="ECO:0000313" key="2">
    <source>
        <dbReference type="EMBL" id="TNV86756.1"/>
    </source>
</evidence>
<feature type="compositionally biased region" description="Polar residues" evidence="1">
    <location>
        <begin position="247"/>
        <end position="270"/>
    </location>
</feature>
<comment type="caution">
    <text evidence="2">The sequence shown here is derived from an EMBL/GenBank/DDBJ whole genome shotgun (WGS) entry which is preliminary data.</text>
</comment>
<gene>
    <name evidence="2" type="ORF">FGO68_gene3001</name>
</gene>
<feature type="region of interest" description="Disordered" evidence="1">
    <location>
        <begin position="875"/>
        <end position="909"/>
    </location>
</feature>
<evidence type="ECO:0000313" key="3">
    <source>
        <dbReference type="Proteomes" id="UP000785679"/>
    </source>
</evidence>